<name>A0A8S5M257_9CAUD</name>
<evidence type="ECO:0000313" key="1">
    <source>
        <dbReference type="EMBL" id="DAD76232.1"/>
    </source>
</evidence>
<organism evidence="1">
    <name type="scientific">Siphoviridae sp. ctrfD19</name>
    <dbReference type="NCBI Taxonomy" id="2826478"/>
    <lineage>
        <taxon>Viruses</taxon>
        <taxon>Duplodnaviria</taxon>
        <taxon>Heunggongvirae</taxon>
        <taxon>Uroviricota</taxon>
        <taxon>Caudoviricetes</taxon>
    </lineage>
</organism>
<sequence length="34" mass="3795">MSKNGVSNTPIYIGVFDTHPILTHTPLSKIDRKN</sequence>
<accession>A0A8S5M257</accession>
<reference evidence="1" key="1">
    <citation type="journal article" date="2021" name="Proc. Natl. Acad. Sci. U.S.A.">
        <title>A Catalog of Tens of Thousands of Viruses from Human Metagenomes Reveals Hidden Associations with Chronic Diseases.</title>
        <authorList>
            <person name="Tisza M.J."/>
            <person name="Buck C.B."/>
        </authorList>
    </citation>
    <scope>NUCLEOTIDE SEQUENCE</scope>
    <source>
        <strain evidence="1">CtrfD19</strain>
    </source>
</reference>
<dbReference type="EMBL" id="BK014797">
    <property type="protein sequence ID" value="DAD76232.1"/>
    <property type="molecule type" value="Genomic_DNA"/>
</dbReference>
<protein>
    <submittedName>
        <fullName evidence="1">Uncharacterized protein</fullName>
    </submittedName>
</protein>
<proteinExistence type="predicted"/>